<evidence type="ECO:0000256" key="6">
    <source>
        <dbReference type="ARBA" id="ARBA00023242"/>
    </source>
</evidence>
<evidence type="ECO:0000259" key="7">
    <source>
        <dbReference type="Pfam" id="PF04082"/>
    </source>
</evidence>
<evidence type="ECO:0000256" key="1">
    <source>
        <dbReference type="ARBA" id="ARBA00022723"/>
    </source>
</evidence>
<evidence type="ECO:0000256" key="5">
    <source>
        <dbReference type="ARBA" id="ARBA00023163"/>
    </source>
</evidence>
<dbReference type="InterPro" id="IPR051615">
    <property type="entry name" value="Transcr_Regulatory_Elem"/>
</dbReference>
<feature type="domain" description="Xylanolytic transcriptional activator regulatory" evidence="7">
    <location>
        <begin position="42"/>
        <end position="168"/>
    </location>
</feature>
<dbReference type="AlphaFoldDB" id="A0A4P9WD87"/>
<keyword evidence="3" id="KW-0805">Transcription regulation</keyword>
<dbReference type="OrthoDB" id="2406834at2759"/>
<dbReference type="Pfam" id="PF04082">
    <property type="entry name" value="Fungal_trans"/>
    <property type="match status" value="1"/>
</dbReference>
<keyword evidence="2" id="KW-0862">Zinc</keyword>
<keyword evidence="5" id="KW-0804">Transcription</keyword>
<protein>
    <recommendedName>
        <fullName evidence="7">Xylanolytic transcriptional activator regulatory domain-containing protein</fullName>
    </recommendedName>
</protein>
<dbReference type="PANTHER" id="PTHR31313:SF81">
    <property type="entry name" value="TY1 ENHANCER ACTIVATOR"/>
    <property type="match status" value="1"/>
</dbReference>
<dbReference type="CDD" id="cd12148">
    <property type="entry name" value="fungal_TF_MHR"/>
    <property type="match status" value="1"/>
</dbReference>
<dbReference type="EMBL" id="KZ995960">
    <property type="protein sequence ID" value="RKO89665.1"/>
    <property type="molecule type" value="Genomic_DNA"/>
</dbReference>
<evidence type="ECO:0000313" key="8">
    <source>
        <dbReference type="EMBL" id="RKO89665.1"/>
    </source>
</evidence>
<name>A0A4P9WD87_9FUNG</name>
<evidence type="ECO:0000256" key="2">
    <source>
        <dbReference type="ARBA" id="ARBA00022833"/>
    </source>
</evidence>
<dbReference type="InterPro" id="IPR007219">
    <property type="entry name" value="XnlR_reg_dom"/>
</dbReference>
<keyword evidence="6" id="KW-0539">Nucleus</keyword>
<dbReference type="GO" id="GO:0008270">
    <property type="term" value="F:zinc ion binding"/>
    <property type="evidence" value="ECO:0007669"/>
    <property type="project" value="InterPro"/>
</dbReference>
<gene>
    <name evidence="8" type="ORF">BDK51DRAFT_18887</name>
</gene>
<evidence type="ECO:0000313" key="9">
    <source>
        <dbReference type="Proteomes" id="UP000269721"/>
    </source>
</evidence>
<dbReference type="GO" id="GO:0006351">
    <property type="term" value="P:DNA-templated transcription"/>
    <property type="evidence" value="ECO:0007669"/>
    <property type="project" value="InterPro"/>
</dbReference>
<keyword evidence="9" id="KW-1185">Reference proteome</keyword>
<organism evidence="8 9">
    <name type="scientific">Blyttiomyces helicus</name>
    <dbReference type="NCBI Taxonomy" id="388810"/>
    <lineage>
        <taxon>Eukaryota</taxon>
        <taxon>Fungi</taxon>
        <taxon>Fungi incertae sedis</taxon>
        <taxon>Chytridiomycota</taxon>
        <taxon>Chytridiomycota incertae sedis</taxon>
        <taxon>Chytridiomycetes</taxon>
        <taxon>Chytridiomycetes incertae sedis</taxon>
        <taxon>Blyttiomyces</taxon>
    </lineage>
</organism>
<reference evidence="9" key="1">
    <citation type="journal article" date="2018" name="Nat. Microbiol.">
        <title>Leveraging single-cell genomics to expand the fungal tree of life.</title>
        <authorList>
            <person name="Ahrendt S.R."/>
            <person name="Quandt C.A."/>
            <person name="Ciobanu D."/>
            <person name="Clum A."/>
            <person name="Salamov A."/>
            <person name="Andreopoulos B."/>
            <person name="Cheng J.F."/>
            <person name="Woyke T."/>
            <person name="Pelin A."/>
            <person name="Henrissat B."/>
            <person name="Reynolds N.K."/>
            <person name="Benny G.L."/>
            <person name="Smith M.E."/>
            <person name="James T.Y."/>
            <person name="Grigoriev I.V."/>
        </authorList>
    </citation>
    <scope>NUCLEOTIDE SEQUENCE [LARGE SCALE GENOMIC DNA]</scope>
</reference>
<feature type="non-terminal residue" evidence="8">
    <location>
        <position position="169"/>
    </location>
</feature>
<dbReference type="Proteomes" id="UP000269721">
    <property type="component" value="Unassembled WGS sequence"/>
</dbReference>
<keyword evidence="4" id="KW-0238">DNA-binding</keyword>
<keyword evidence="1" id="KW-0479">Metal-binding</keyword>
<sequence>MESPKCGHGVISITLSSDVLPVDPSAALGPPPCEAELLGHLIELYFAHIHPHFPMIDRPVFMEKLKEKQTEVSLRHFSLLLNSMCALVTQHARTLDGFRDSAIPALHRAFYERARVLIGKLFNWPHIDSVQALLLLTLVGAGPNQDASSYYYIALARSQAVELGMHRDL</sequence>
<dbReference type="PANTHER" id="PTHR31313">
    <property type="entry name" value="TY1 ENHANCER ACTIVATOR"/>
    <property type="match status" value="1"/>
</dbReference>
<evidence type="ECO:0000256" key="3">
    <source>
        <dbReference type="ARBA" id="ARBA00023015"/>
    </source>
</evidence>
<evidence type="ECO:0000256" key="4">
    <source>
        <dbReference type="ARBA" id="ARBA00023125"/>
    </source>
</evidence>
<dbReference type="GO" id="GO:0003677">
    <property type="term" value="F:DNA binding"/>
    <property type="evidence" value="ECO:0007669"/>
    <property type="project" value="UniProtKB-KW"/>
</dbReference>
<accession>A0A4P9WD87</accession>
<proteinExistence type="predicted"/>